<sequence>MPWSLAVLGAKSQRPSGNWWLVLTPRTEDCRLGSKAGHHQGIDPLMLQGSPSTAHSGFEGSFRLAFILHSPYSCALQKKA</sequence>
<reference evidence="1 2" key="1">
    <citation type="journal article" date="2014" name="Nat. Commun.">
        <title>Multiple recent horizontal transfers of a large genomic region in cheese making fungi.</title>
        <authorList>
            <person name="Cheeseman K."/>
            <person name="Ropars J."/>
            <person name="Renault P."/>
            <person name="Dupont J."/>
            <person name="Gouzy J."/>
            <person name="Branca A."/>
            <person name="Abraham A.L."/>
            <person name="Ceppi M."/>
            <person name="Conseiller E."/>
            <person name="Debuchy R."/>
            <person name="Malagnac F."/>
            <person name="Goarin A."/>
            <person name="Silar P."/>
            <person name="Lacoste S."/>
            <person name="Sallet E."/>
            <person name="Bensimon A."/>
            <person name="Giraud T."/>
            <person name="Brygoo Y."/>
        </authorList>
    </citation>
    <scope>NUCLEOTIDE SEQUENCE [LARGE SCALE GENOMIC DNA]</scope>
    <source>
        <strain evidence="2">FM 013</strain>
    </source>
</reference>
<accession>A0A0G4P984</accession>
<dbReference type="Proteomes" id="UP000053732">
    <property type="component" value="Unassembled WGS sequence"/>
</dbReference>
<name>A0A0G4P984_PENC3</name>
<dbReference type="EMBL" id="HG793141">
    <property type="protein sequence ID" value="CRL22867.1"/>
    <property type="molecule type" value="Genomic_DNA"/>
</dbReference>
<dbReference type="AlphaFoldDB" id="A0A0G4P984"/>
<evidence type="ECO:0000313" key="2">
    <source>
        <dbReference type="Proteomes" id="UP000053732"/>
    </source>
</evidence>
<proteinExistence type="predicted"/>
<organism evidence="1 2">
    <name type="scientific">Penicillium camemberti (strain FM 013)</name>
    <dbReference type="NCBI Taxonomy" id="1429867"/>
    <lineage>
        <taxon>Eukaryota</taxon>
        <taxon>Fungi</taxon>
        <taxon>Dikarya</taxon>
        <taxon>Ascomycota</taxon>
        <taxon>Pezizomycotina</taxon>
        <taxon>Eurotiomycetes</taxon>
        <taxon>Eurotiomycetidae</taxon>
        <taxon>Eurotiales</taxon>
        <taxon>Aspergillaceae</taxon>
        <taxon>Penicillium</taxon>
    </lineage>
</organism>
<gene>
    <name evidence="1" type="ORF">PCAMFM013_S008g000296</name>
</gene>
<keyword evidence="2" id="KW-1185">Reference proteome</keyword>
<evidence type="ECO:0000313" key="1">
    <source>
        <dbReference type="EMBL" id="CRL22867.1"/>
    </source>
</evidence>
<protein>
    <submittedName>
        <fullName evidence="1">Str. FM013</fullName>
    </submittedName>
</protein>